<organism evidence="12 13">
    <name type="scientific">Stylophora pistillata</name>
    <name type="common">Smooth cauliflower coral</name>
    <dbReference type="NCBI Taxonomy" id="50429"/>
    <lineage>
        <taxon>Eukaryota</taxon>
        <taxon>Metazoa</taxon>
        <taxon>Cnidaria</taxon>
        <taxon>Anthozoa</taxon>
        <taxon>Hexacorallia</taxon>
        <taxon>Scleractinia</taxon>
        <taxon>Astrocoeniina</taxon>
        <taxon>Pocilloporidae</taxon>
        <taxon>Stylophora</taxon>
    </lineage>
</organism>
<feature type="domain" description="G-protein coupled receptors family 1 profile" evidence="11">
    <location>
        <begin position="38"/>
        <end position="288"/>
    </location>
</feature>
<keyword evidence="7 12" id="KW-0675">Receptor</keyword>
<keyword evidence="6 10" id="KW-0472">Membrane</keyword>
<dbReference type="PANTHER" id="PTHR24246:SF27">
    <property type="entry name" value="ADENOSINE RECEPTOR, ISOFORM A"/>
    <property type="match status" value="1"/>
</dbReference>
<name>A0A2B4RRD9_STYPI</name>
<evidence type="ECO:0000256" key="2">
    <source>
        <dbReference type="ARBA" id="ARBA00022475"/>
    </source>
</evidence>
<keyword evidence="4 10" id="KW-1133">Transmembrane helix</keyword>
<dbReference type="InterPro" id="IPR000276">
    <property type="entry name" value="GPCR_Rhodpsn"/>
</dbReference>
<evidence type="ECO:0000259" key="11">
    <source>
        <dbReference type="PROSITE" id="PS50262"/>
    </source>
</evidence>
<dbReference type="EMBL" id="LSMT01000365">
    <property type="protein sequence ID" value="PFX19353.1"/>
    <property type="molecule type" value="Genomic_DNA"/>
</dbReference>
<gene>
    <name evidence="12" type="primary">ADORA1</name>
    <name evidence="12" type="ORF">AWC38_SpisGene16257</name>
</gene>
<reference evidence="13" key="1">
    <citation type="journal article" date="2017" name="bioRxiv">
        <title>Comparative analysis of the genomes of Stylophora pistillata and Acropora digitifera provides evidence for extensive differences between species of corals.</title>
        <authorList>
            <person name="Voolstra C.R."/>
            <person name="Li Y."/>
            <person name="Liew Y.J."/>
            <person name="Baumgarten S."/>
            <person name="Zoccola D."/>
            <person name="Flot J.-F."/>
            <person name="Tambutte S."/>
            <person name="Allemand D."/>
            <person name="Aranda M."/>
        </authorList>
    </citation>
    <scope>NUCLEOTIDE SEQUENCE [LARGE SCALE GENOMIC DNA]</scope>
</reference>
<evidence type="ECO:0000256" key="7">
    <source>
        <dbReference type="ARBA" id="ARBA00023170"/>
    </source>
</evidence>
<keyword evidence="8" id="KW-0325">Glycoprotein</keyword>
<dbReference type="PROSITE" id="PS50262">
    <property type="entry name" value="G_PROTEIN_RECEP_F1_2"/>
    <property type="match status" value="1"/>
</dbReference>
<feature type="transmembrane region" description="Helical" evidence="10">
    <location>
        <begin position="233"/>
        <end position="257"/>
    </location>
</feature>
<comment type="subcellular location">
    <subcellularLocation>
        <location evidence="1">Cell membrane</location>
        <topology evidence="1">Multi-pass membrane protein</topology>
    </subcellularLocation>
</comment>
<evidence type="ECO:0000313" key="12">
    <source>
        <dbReference type="EMBL" id="PFX19353.1"/>
    </source>
</evidence>
<dbReference type="PRINTS" id="PR00237">
    <property type="entry name" value="GPCRRHODOPSN"/>
</dbReference>
<dbReference type="AlphaFoldDB" id="A0A2B4RRD9"/>
<evidence type="ECO:0000256" key="5">
    <source>
        <dbReference type="ARBA" id="ARBA00023040"/>
    </source>
</evidence>
<evidence type="ECO:0000256" key="4">
    <source>
        <dbReference type="ARBA" id="ARBA00022989"/>
    </source>
</evidence>
<evidence type="ECO:0000313" key="13">
    <source>
        <dbReference type="Proteomes" id="UP000225706"/>
    </source>
</evidence>
<dbReference type="GO" id="GO:0005886">
    <property type="term" value="C:plasma membrane"/>
    <property type="evidence" value="ECO:0007669"/>
    <property type="project" value="UniProtKB-SubCell"/>
</dbReference>
<dbReference type="Gene3D" id="1.20.1070.10">
    <property type="entry name" value="Rhodopsin 7-helix transmembrane proteins"/>
    <property type="match status" value="1"/>
</dbReference>
<feature type="transmembrane region" description="Helical" evidence="10">
    <location>
        <begin position="140"/>
        <end position="163"/>
    </location>
</feature>
<sequence length="371" mass="42271">MSSSSNATYTPEDFDIYYEIDVASIVVMLFLAVVTIFSNGAFLWTFYKDPLKCLRTPSAIFISGLTSANFVSGLIVEPAFVAFYFRHFLSHSTEFLQYFSVAQCFAFMTTTTSFLVTLALAIVQYLLIKFPIGYQKIVSPVSAFVGVFSIWLYSIIFGLIPLMSTVDRFAYVLTNLVLHIMIPTVLLVILYIAIYLEFRSRFQVNFVGRMVGQDRLLQPTESEEQRRKAEKEFAVGTFILTFVLIILVWPFCVSLYWVNCCFTRSAALAVRIAQLFLLCKFAVDPFLFAWRFQKFRKSLFLAMQSICFCFKPTLPHATFVRKKEETSPQSDDDQEGLETPYGVSRNALLFVGDLCDIPNGCRRVECVTNAT</sequence>
<evidence type="ECO:0000256" key="9">
    <source>
        <dbReference type="ARBA" id="ARBA00023224"/>
    </source>
</evidence>
<comment type="caution">
    <text evidence="12">The sequence shown here is derived from an EMBL/GenBank/DDBJ whole genome shotgun (WGS) entry which is preliminary data.</text>
</comment>
<feature type="transmembrane region" description="Helical" evidence="10">
    <location>
        <begin position="269"/>
        <end position="290"/>
    </location>
</feature>
<feature type="transmembrane region" description="Helical" evidence="10">
    <location>
        <begin position="169"/>
        <end position="196"/>
    </location>
</feature>
<proteinExistence type="predicted"/>
<evidence type="ECO:0000256" key="8">
    <source>
        <dbReference type="ARBA" id="ARBA00023180"/>
    </source>
</evidence>
<accession>A0A2B4RRD9</accession>
<keyword evidence="3 10" id="KW-0812">Transmembrane</keyword>
<dbReference type="CDD" id="cd00637">
    <property type="entry name" value="7tm_classA_rhodopsin-like"/>
    <property type="match status" value="1"/>
</dbReference>
<dbReference type="SUPFAM" id="SSF81321">
    <property type="entry name" value="Family A G protein-coupled receptor-like"/>
    <property type="match status" value="1"/>
</dbReference>
<dbReference type="Pfam" id="PF00001">
    <property type="entry name" value="7tm_1"/>
    <property type="match status" value="1"/>
</dbReference>
<keyword evidence="2" id="KW-1003">Cell membrane</keyword>
<dbReference type="OrthoDB" id="10314142at2759"/>
<dbReference type="Proteomes" id="UP000225706">
    <property type="component" value="Unassembled WGS sequence"/>
</dbReference>
<keyword evidence="13" id="KW-1185">Reference proteome</keyword>
<feature type="transmembrane region" description="Helical" evidence="10">
    <location>
        <begin position="20"/>
        <end position="47"/>
    </location>
</feature>
<keyword evidence="5" id="KW-0297">G-protein coupled receptor</keyword>
<dbReference type="GO" id="GO:0004930">
    <property type="term" value="F:G protein-coupled receptor activity"/>
    <property type="evidence" value="ECO:0007669"/>
    <property type="project" value="UniProtKB-KW"/>
</dbReference>
<protein>
    <submittedName>
        <fullName evidence="12">Adenosine receptor A1</fullName>
    </submittedName>
</protein>
<dbReference type="InterPro" id="IPR017452">
    <property type="entry name" value="GPCR_Rhodpsn_7TM"/>
</dbReference>
<evidence type="ECO:0000256" key="3">
    <source>
        <dbReference type="ARBA" id="ARBA00022692"/>
    </source>
</evidence>
<evidence type="ECO:0000256" key="6">
    <source>
        <dbReference type="ARBA" id="ARBA00023136"/>
    </source>
</evidence>
<evidence type="ECO:0000256" key="10">
    <source>
        <dbReference type="SAM" id="Phobius"/>
    </source>
</evidence>
<evidence type="ECO:0000256" key="1">
    <source>
        <dbReference type="ARBA" id="ARBA00004651"/>
    </source>
</evidence>
<feature type="transmembrane region" description="Helical" evidence="10">
    <location>
        <begin position="105"/>
        <end position="128"/>
    </location>
</feature>
<feature type="transmembrane region" description="Helical" evidence="10">
    <location>
        <begin position="59"/>
        <end position="85"/>
    </location>
</feature>
<keyword evidence="9" id="KW-0807">Transducer</keyword>
<dbReference type="PANTHER" id="PTHR24246">
    <property type="entry name" value="OLFACTORY RECEPTOR AND ADENOSINE RECEPTOR"/>
    <property type="match status" value="1"/>
</dbReference>